<comment type="pathway">
    <text evidence="1">One-carbon metabolism; tetrahydrofolate interconversion.</text>
</comment>
<dbReference type="Pfam" id="PF01268">
    <property type="entry name" value="FTHFS"/>
    <property type="match status" value="1"/>
</dbReference>
<evidence type="ECO:0000313" key="7">
    <source>
        <dbReference type="EMBL" id="EQD79603.1"/>
    </source>
</evidence>
<gene>
    <name evidence="7" type="ORF">B1B_00126</name>
</gene>
<proteinExistence type="predicted"/>
<keyword evidence="6" id="KW-0067">ATP-binding</keyword>
<evidence type="ECO:0000256" key="2">
    <source>
        <dbReference type="ARBA" id="ARBA00012295"/>
    </source>
</evidence>
<dbReference type="GO" id="GO:0005524">
    <property type="term" value="F:ATP binding"/>
    <property type="evidence" value="ECO:0007669"/>
    <property type="project" value="UniProtKB-KW"/>
</dbReference>
<comment type="caution">
    <text evidence="7">The sequence shown here is derived from an EMBL/GenBank/DDBJ whole genome shotgun (WGS) entry which is preliminary data.</text>
</comment>
<name>T1CDR1_9ZZZZ</name>
<keyword evidence="4 7" id="KW-0436">Ligase</keyword>
<feature type="non-terminal residue" evidence="7">
    <location>
        <position position="132"/>
    </location>
</feature>
<evidence type="ECO:0000256" key="3">
    <source>
        <dbReference type="ARBA" id="ARBA00022563"/>
    </source>
</evidence>
<sequence length="132" mass="13650">MTAAASNIMKAAENLGIADDIETYGKSIAKVPLPVLDKLKGRKDGHLILVTSTNPTPAGEGKTTTVIGLGQAFKVLRQKVMIAIREPSMGPCFGIKGGATGGGKSKVEPSDTINLMFTGDFPAISAAHNLLS</sequence>
<reference evidence="7" key="1">
    <citation type="submission" date="2013-08" db="EMBL/GenBank/DDBJ databases">
        <authorList>
            <person name="Mendez C."/>
            <person name="Richter M."/>
            <person name="Ferrer M."/>
            <person name="Sanchez J."/>
        </authorList>
    </citation>
    <scope>NUCLEOTIDE SEQUENCE</scope>
</reference>
<evidence type="ECO:0000256" key="5">
    <source>
        <dbReference type="ARBA" id="ARBA00022741"/>
    </source>
</evidence>
<dbReference type="InterPro" id="IPR020628">
    <property type="entry name" value="Formate_THF_ligase_CS"/>
</dbReference>
<dbReference type="AlphaFoldDB" id="T1CDR1"/>
<keyword evidence="3" id="KW-0554">One-carbon metabolism</keyword>
<dbReference type="PROSITE" id="PS00721">
    <property type="entry name" value="FTHFS_1"/>
    <property type="match status" value="1"/>
</dbReference>
<evidence type="ECO:0000256" key="6">
    <source>
        <dbReference type="ARBA" id="ARBA00022840"/>
    </source>
</evidence>
<dbReference type="SUPFAM" id="SSF52540">
    <property type="entry name" value="P-loop containing nucleoside triphosphate hydrolases"/>
    <property type="match status" value="1"/>
</dbReference>
<evidence type="ECO:0000256" key="4">
    <source>
        <dbReference type="ARBA" id="ARBA00022598"/>
    </source>
</evidence>
<dbReference type="InterPro" id="IPR000559">
    <property type="entry name" value="Formate_THF_ligase"/>
</dbReference>
<dbReference type="EMBL" id="AUZY01000093">
    <property type="protein sequence ID" value="EQD79603.1"/>
    <property type="molecule type" value="Genomic_DNA"/>
</dbReference>
<dbReference type="UniPathway" id="UPA00193"/>
<organism evidence="7">
    <name type="scientific">mine drainage metagenome</name>
    <dbReference type="NCBI Taxonomy" id="410659"/>
    <lineage>
        <taxon>unclassified sequences</taxon>
        <taxon>metagenomes</taxon>
        <taxon>ecological metagenomes</taxon>
    </lineage>
</organism>
<reference evidence="7" key="2">
    <citation type="journal article" date="2014" name="ISME J.">
        <title>Microbial stratification in low pH oxic and suboxic macroscopic growths along an acid mine drainage.</title>
        <authorList>
            <person name="Mendez-Garcia C."/>
            <person name="Mesa V."/>
            <person name="Sprenger R.R."/>
            <person name="Richter M."/>
            <person name="Diez M.S."/>
            <person name="Solano J."/>
            <person name="Bargiela R."/>
            <person name="Golyshina O.V."/>
            <person name="Manteca A."/>
            <person name="Ramos J.L."/>
            <person name="Gallego J.R."/>
            <person name="Llorente I."/>
            <person name="Martins Dos Santos V.A."/>
            <person name="Jensen O.N."/>
            <person name="Pelaez A.I."/>
            <person name="Sanchez J."/>
            <person name="Ferrer M."/>
        </authorList>
    </citation>
    <scope>NUCLEOTIDE SEQUENCE</scope>
</reference>
<dbReference type="InterPro" id="IPR027417">
    <property type="entry name" value="P-loop_NTPase"/>
</dbReference>
<protein>
    <recommendedName>
        <fullName evidence="2">formate--tetrahydrofolate ligase</fullName>
        <ecNumber evidence="2">6.3.4.3</ecNumber>
    </recommendedName>
</protein>
<dbReference type="Gene3D" id="3.40.50.300">
    <property type="entry name" value="P-loop containing nucleotide triphosphate hydrolases"/>
    <property type="match status" value="1"/>
</dbReference>
<dbReference type="GO" id="GO:0035999">
    <property type="term" value="P:tetrahydrofolate interconversion"/>
    <property type="evidence" value="ECO:0007669"/>
    <property type="project" value="UniProtKB-UniPathway"/>
</dbReference>
<dbReference type="GO" id="GO:0004329">
    <property type="term" value="F:formate-tetrahydrofolate ligase activity"/>
    <property type="evidence" value="ECO:0007669"/>
    <property type="project" value="UniProtKB-EC"/>
</dbReference>
<dbReference type="EC" id="6.3.4.3" evidence="2"/>
<accession>T1CDR1</accession>
<evidence type="ECO:0000256" key="1">
    <source>
        <dbReference type="ARBA" id="ARBA00004777"/>
    </source>
</evidence>
<keyword evidence="5" id="KW-0547">Nucleotide-binding</keyword>